<dbReference type="AlphaFoldDB" id="A0A955I1B2"/>
<proteinExistence type="predicted"/>
<evidence type="ECO:0000313" key="2">
    <source>
        <dbReference type="EMBL" id="MCA9376299.1"/>
    </source>
</evidence>
<protein>
    <submittedName>
        <fullName evidence="2">Uncharacterized protein</fullName>
    </submittedName>
</protein>
<feature type="transmembrane region" description="Helical" evidence="1">
    <location>
        <begin position="64"/>
        <end position="85"/>
    </location>
</feature>
<sequence>MKMDLSITAISKPLSLITALISFTWAYSLLFILQNPALYKLSEIASEDQYRNIVDSMQSSINSWYAILLPITIIIAVIVFMIDLYEMLKNHNTPSLGESLVWRNIALISPYLLYSGVLLVATVSDQISDINLASYDFSDLAKIIPLYTLRVLIILLLPLMGSAYYLIFQGVKRVYRRK</sequence>
<accession>A0A955I1B2</accession>
<feature type="transmembrane region" description="Helical" evidence="1">
    <location>
        <begin position="105"/>
        <end position="124"/>
    </location>
</feature>
<gene>
    <name evidence="2" type="ORF">KC685_00040</name>
</gene>
<keyword evidence="1" id="KW-0812">Transmembrane</keyword>
<keyword evidence="1" id="KW-1133">Transmembrane helix</keyword>
<evidence type="ECO:0000313" key="3">
    <source>
        <dbReference type="Proteomes" id="UP000741282"/>
    </source>
</evidence>
<dbReference type="EMBL" id="JAGQLN010000001">
    <property type="protein sequence ID" value="MCA9376299.1"/>
    <property type="molecule type" value="Genomic_DNA"/>
</dbReference>
<reference evidence="2" key="1">
    <citation type="submission" date="2020-04" db="EMBL/GenBank/DDBJ databases">
        <authorList>
            <person name="Zhang T."/>
        </authorList>
    </citation>
    <scope>NUCLEOTIDE SEQUENCE</scope>
    <source>
        <strain evidence="2">HKST-UBA17</strain>
    </source>
</reference>
<evidence type="ECO:0000256" key="1">
    <source>
        <dbReference type="SAM" id="Phobius"/>
    </source>
</evidence>
<keyword evidence="1" id="KW-0472">Membrane</keyword>
<reference evidence="2" key="2">
    <citation type="journal article" date="2021" name="Microbiome">
        <title>Successional dynamics and alternative stable states in a saline activated sludge microbial community over 9 years.</title>
        <authorList>
            <person name="Wang Y."/>
            <person name="Ye J."/>
            <person name="Ju F."/>
            <person name="Liu L."/>
            <person name="Boyd J.A."/>
            <person name="Deng Y."/>
            <person name="Parks D.H."/>
            <person name="Jiang X."/>
            <person name="Yin X."/>
            <person name="Woodcroft B.J."/>
            <person name="Tyson G.W."/>
            <person name="Hugenholtz P."/>
            <person name="Polz M.F."/>
            <person name="Zhang T."/>
        </authorList>
    </citation>
    <scope>NUCLEOTIDE SEQUENCE</scope>
    <source>
        <strain evidence="2">HKST-UBA17</strain>
    </source>
</reference>
<name>A0A955I1B2_9BACT</name>
<comment type="caution">
    <text evidence="2">The sequence shown here is derived from an EMBL/GenBank/DDBJ whole genome shotgun (WGS) entry which is preliminary data.</text>
</comment>
<feature type="transmembrane region" description="Helical" evidence="1">
    <location>
        <begin position="12"/>
        <end position="33"/>
    </location>
</feature>
<organism evidence="2 3">
    <name type="scientific">Candidatus Dojkabacteria bacterium</name>
    <dbReference type="NCBI Taxonomy" id="2099670"/>
    <lineage>
        <taxon>Bacteria</taxon>
        <taxon>Candidatus Dojkabacteria</taxon>
    </lineage>
</organism>
<feature type="transmembrane region" description="Helical" evidence="1">
    <location>
        <begin position="144"/>
        <end position="168"/>
    </location>
</feature>
<dbReference type="Proteomes" id="UP000741282">
    <property type="component" value="Unassembled WGS sequence"/>
</dbReference>